<dbReference type="PANTHER" id="PTHR45436:SF14">
    <property type="entry name" value="SENSOR PROTEIN QSEC"/>
    <property type="match status" value="1"/>
</dbReference>
<evidence type="ECO:0000256" key="3">
    <source>
        <dbReference type="ARBA" id="ARBA00012438"/>
    </source>
</evidence>
<keyword evidence="8 14" id="KW-0418">Kinase</keyword>
<dbReference type="KEGG" id="lch:Lcho_3012"/>
<feature type="transmembrane region" description="Helical" evidence="12">
    <location>
        <begin position="22"/>
        <end position="42"/>
    </location>
</feature>
<evidence type="ECO:0000256" key="1">
    <source>
        <dbReference type="ARBA" id="ARBA00000085"/>
    </source>
</evidence>
<dbReference type="GO" id="GO:0000155">
    <property type="term" value="F:phosphorelay sensor kinase activity"/>
    <property type="evidence" value="ECO:0007669"/>
    <property type="project" value="InterPro"/>
</dbReference>
<feature type="transmembrane region" description="Helical" evidence="12">
    <location>
        <begin position="163"/>
        <end position="182"/>
    </location>
</feature>
<evidence type="ECO:0000256" key="6">
    <source>
        <dbReference type="ARBA" id="ARBA00022692"/>
    </source>
</evidence>
<dbReference type="CDD" id="cd00082">
    <property type="entry name" value="HisKA"/>
    <property type="match status" value="1"/>
</dbReference>
<evidence type="ECO:0000256" key="2">
    <source>
        <dbReference type="ARBA" id="ARBA00004141"/>
    </source>
</evidence>
<evidence type="ECO:0000256" key="11">
    <source>
        <dbReference type="ARBA" id="ARBA00023012"/>
    </source>
</evidence>
<dbReference type="EMBL" id="CP001013">
    <property type="protein sequence ID" value="ACB35272.1"/>
    <property type="molecule type" value="Genomic_DNA"/>
</dbReference>
<dbReference type="InterPro" id="IPR003661">
    <property type="entry name" value="HisK_dim/P_dom"/>
</dbReference>
<keyword evidence="5" id="KW-0808">Transferase</keyword>
<organism evidence="14 15">
    <name type="scientific">Leptothrix cholodnii (strain ATCC 51168 / LMG 8142 / SP-6)</name>
    <name type="common">Leptothrix discophora (strain SP-6)</name>
    <dbReference type="NCBI Taxonomy" id="395495"/>
    <lineage>
        <taxon>Bacteria</taxon>
        <taxon>Pseudomonadati</taxon>
        <taxon>Pseudomonadota</taxon>
        <taxon>Betaproteobacteria</taxon>
        <taxon>Burkholderiales</taxon>
        <taxon>Sphaerotilaceae</taxon>
        <taxon>Leptothrix</taxon>
    </lineage>
</organism>
<dbReference type="InterPro" id="IPR036097">
    <property type="entry name" value="HisK_dim/P_sf"/>
</dbReference>
<sequence length="475" mass="51714">MAAPEPLTVPGRARSHSLQGRLVALVLSVVTAAWLIAALLIWRDTEHELEELLDGHLAQAAALLVAQQSPEFDDDELEDAPNLYRYAPRVAFQFWHEGELVLRSANAPAEPMSTLIRGIETRRIGDDAWRVFATRGKESDVQVFVGERIQAREDILGALIRNLFMPLALVLPLLALALWWAVRVGLAPLRQLAALLRQREPQALDTLHLPAPFVEMAPLLEALNRLFERIAMLLEQERRFNADAAHELTTPIAAIRAQAQVALRESDAEQRQHALRATLSGCDRASHLVAQLLQLARIESADADERAAQAPLDLSALTRSVLADLSPAARARGQSIELDAPPHCQARGDAALLGVLMRNLVDNAIRYSPPGTPILVTIGDGTDEPGGTRGRAPSWQIDDGGPGLADAELARLGERFFRVLGNDAPGSGLGWSIVRRIARALGLSVEVERSRRLGGLAVRLRWPEPGARPGGSVAR</sequence>
<dbReference type="InterPro" id="IPR050428">
    <property type="entry name" value="TCS_sensor_his_kinase"/>
</dbReference>
<evidence type="ECO:0000256" key="12">
    <source>
        <dbReference type="SAM" id="Phobius"/>
    </source>
</evidence>
<dbReference type="SMART" id="SM00387">
    <property type="entry name" value="HATPase_c"/>
    <property type="match status" value="1"/>
</dbReference>
<dbReference type="Pfam" id="PF08521">
    <property type="entry name" value="2CSK_N"/>
    <property type="match status" value="1"/>
</dbReference>
<keyword evidence="10 12" id="KW-1133">Transmembrane helix</keyword>
<dbReference type="InterPro" id="IPR036890">
    <property type="entry name" value="HATPase_C_sf"/>
</dbReference>
<dbReference type="EC" id="2.7.13.3" evidence="3"/>
<dbReference type="SUPFAM" id="SSF47384">
    <property type="entry name" value="Homodimeric domain of signal transducing histidine kinase"/>
    <property type="match status" value="1"/>
</dbReference>
<evidence type="ECO:0000256" key="4">
    <source>
        <dbReference type="ARBA" id="ARBA00022553"/>
    </source>
</evidence>
<evidence type="ECO:0000313" key="15">
    <source>
        <dbReference type="Proteomes" id="UP000001693"/>
    </source>
</evidence>
<evidence type="ECO:0000259" key="13">
    <source>
        <dbReference type="PROSITE" id="PS50109"/>
    </source>
</evidence>
<dbReference type="Proteomes" id="UP000001693">
    <property type="component" value="Chromosome"/>
</dbReference>
<feature type="domain" description="Histidine kinase" evidence="13">
    <location>
        <begin position="243"/>
        <end position="466"/>
    </location>
</feature>
<dbReference type="SMART" id="SM00388">
    <property type="entry name" value="HisKA"/>
    <property type="match status" value="1"/>
</dbReference>
<dbReference type="PROSITE" id="PS50109">
    <property type="entry name" value="HIS_KIN"/>
    <property type="match status" value="1"/>
</dbReference>
<evidence type="ECO:0000313" key="14">
    <source>
        <dbReference type="EMBL" id="ACB35272.1"/>
    </source>
</evidence>
<dbReference type="AlphaFoldDB" id="B1XZA2"/>
<comment type="catalytic activity">
    <reaction evidence="1">
        <text>ATP + protein L-histidine = ADP + protein N-phospho-L-histidine.</text>
        <dbReference type="EC" id="2.7.13.3"/>
    </reaction>
</comment>
<dbReference type="InterPro" id="IPR005467">
    <property type="entry name" value="His_kinase_dom"/>
</dbReference>
<dbReference type="InterPro" id="IPR013727">
    <property type="entry name" value="2CSK_N"/>
</dbReference>
<dbReference type="RefSeq" id="WP_012348023.1">
    <property type="nucleotide sequence ID" value="NC_010524.1"/>
</dbReference>
<dbReference type="STRING" id="395495.Lcho_3012"/>
<dbReference type="Gene3D" id="1.20.5.1040">
    <property type="entry name" value="Sensor protein qsec"/>
    <property type="match status" value="1"/>
</dbReference>
<dbReference type="GO" id="GO:0005524">
    <property type="term" value="F:ATP binding"/>
    <property type="evidence" value="ECO:0007669"/>
    <property type="project" value="UniProtKB-KW"/>
</dbReference>
<keyword evidence="7" id="KW-0547">Nucleotide-binding</keyword>
<dbReference type="eggNOG" id="COG0642">
    <property type="taxonomic scope" value="Bacteria"/>
</dbReference>
<name>B1XZA2_LEPCP</name>
<reference evidence="14 15" key="1">
    <citation type="submission" date="2008-03" db="EMBL/GenBank/DDBJ databases">
        <title>Complete sequence of Leptothrix cholodnii SP-6.</title>
        <authorList>
            <consortium name="US DOE Joint Genome Institute"/>
            <person name="Copeland A."/>
            <person name="Lucas S."/>
            <person name="Lapidus A."/>
            <person name="Glavina del Rio T."/>
            <person name="Dalin E."/>
            <person name="Tice H."/>
            <person name="Bruce D."/>
            <person name="Goodwin L."/>
            <person name="Pitluck S."/>
            <person name="Chertkov O."/>
            <person name="Brettin T."/>
            <person name="Detter J.C."/>
            <person name="Han C."/>
            <person name="Kuske C.R."/>
            <person name="Schmutz J."/>
            <person name="Larimer F."/>
            <person name="Land M."/>
            <person name="Hauser L."/>
            <person name="Kyrpides N."/>
            <person name="Lykidis A."/>
            <person name="Emerson D."/>
            <person name="Richardson P."/>
        </authorList>
    </citation>
    <scope>NUCLEOTIDE SEQUENCE [LARGE SCALE GENOMIC DNA]</scope>
    <source>
        <strain evidence="15">ATCC 51168 / LMG 8142 / SP-6</strain>
    </source>
</reference>
<proteinExistence type="predicted"/>
<accession>B1XZA2</accession>
<dbReference type="PANTHER" id="PTHR45436">
    <property type="entry name" value="SENSOR HISTIDINE KINASE YKOH"/>
    <property type="match status" value="1"/>
</dbReference>
<dbReference type="Pfam" id="PF00512">
    <property type="entry name" value="HisKA"/>
    <property type="match status" value="1"/>
</dbReference>
<dbReference type="OrthoDB" id="8554694at2"/>
<dbReference type="HOGENOM" id="CLU_000445_89_37_4"/>
<keyword evidence="15" id="KW-1185">Reference proteome</keyword>
<dbReference type="Pfam" id="PF02518">
    <property type="entry name" value="HATPase_c"/>
    <property type="match status" value="1"/>
</dbReference>
<gene>
    <name evidence="14" type="ordered locus">Lcho_3012</name>
</gene>
<keyword evidence="9" id="KW-0067">ATP-binding</keyword>
<dbReference type="InterPro" id="IPR003594">
    <property type="entry name" value="HATPase_dom"/>
</dbReference>
<protein>
    <recommendedName>
        <fullName evidence="3">histidine kinase</fullName>
        <ecNumber evidence="3">2.7.13.3</ecNumber>
    </recommendedName>
</protein>
<evidence type="ECO:0000256" key="7">
    <source>
        <dbReference type="ARBA" id="ARBA00022741"/>
    </source>
</evidence>
<keyword evidence="11" id="KW-0902">Two-component regulatory system</keyword>
<dbReference type="Gene3D" id="3.30.565.10">
    <property type="entry name" value="Histidine kinase-like ATPase, C-terminal domain"/>
    <property type="match status" value="1"/>
</dbReference>
<evidence type="ECO:0000256" key="5">
    <source>
        <dbReference type="ARBA" id="ARBA00022679"/>
    </source>
</evidence>
<evidence type="ECO:0000256" key="8">
    <source>
        <dbReference type="ARBA" id="ARBA00022777"/>
    </source>
</evidence>
<keyword evidence="12" id="KW-0472">Membrane</keyword>
<comment type="subcellular location">
    <subcellularLocation>
        <location evidence="2">Membrane</location>
        <topology evidence="2">Multi-pass membrane protein</topology>
    </subcellularLocation>
</comment>
<dbReference type="GO" id="GO:0005886">
    <property type="term" value="C:plasma membrane"/>
    <property type="evidence" value="ECO:0007669"/>
    <property type="project" value="TreeGrafter"/>
</dbReference>
<dbReference type="Gene3D" id="1.10.287.130">
    <property type="match status" value="1"/>
</dbReference>
<dbReference type="SUPFAM" id="SSF55874">
    <property type="entry name" value="ATPase domain of HSP90 chaperone/DNA topoisomerase II/histidine kinase"/>
    <property type="match status" value="1"/>
</dbReference>
<evidence type="ECO:0000256" key="9">
    <source>
        <dbReference type="ARBA" id="ARBA00022840"/>
    </source>
</evidence>
<evidence type="ECO:0000256" key="10">
    <source>
        <dbReference type="ARBA" id="ARBA00022989"/>
    </source>
</evidence>
<keyword evidence="4" id="KW-0597">Phosphoprotein</keyword>
<keyword evidence="6 12" id="KW-0812">Transmembrane</keyword>